<evidence type="ECO:0000256" key="4">
    <source>
        <dbReference type="ARBA" id="ARBA00022842"/>
    </source>
</evidence>
<comment type="caution">
    <text evidence="6">The sequence shown here is derived from an EMBL/GenBank/DDBJ whole genome shotgun (WGS) entry which is preliminary data.</text>
</comment>
<dbReference type="AlphaFoldDB" id="A0A2M6UTP0"/>
<feature type="binding site" evidence="5">
    <location>
        <position position="92"/>
    </location>
    <ligand>
        <name>Mg(2+)</name>
        <dbReference type="ChEBI" id="CHEBI:18420"/>
        <label>1</label>
        <note>catalytic</note>
    </ligand>
</feature>
<proteinExistence type="inferred from homology"/>
<dbReference type="Gene3D" id="3.40.190.80">
    <property type="match status" value="1"/>
</dbReference>
<dbReference type="InterPro" id="IPR020550">
    <property type="entry name" value="Inositol_monophosphatase_CS"/>
</dbReference>
<dbReference type="EMBL" id="NJGE01000004">
    <property type="protein sequence ID" value="PIT69579.1"/>
    <property type="molecule type" value="Genomic_DNA"/>
</dbReference>
<dbReference type="GO" id="GO:0006020">
    <property type="term" value="P:inositol metabolic process"/>
    <property type="evidence" value="ECO:0007669"/>
    <property type="project" value="TreeGrafter"/>
</dbReference>
<comment type="similarity">
    <text evidence="1">Belongs to the inositol monophosphatase superfamily.</text>
</comment>
<evidence type="ECO:0000313" key="6">
    <source>
        <dbReference type="EMBL" id="PIT69579.1"/>
    </source>
</evidence>
<dbReference type="PROSITE" id="PS00630">
    <property type="entry name" value="IMP_2"/>
    <property type="match status" value="1"/>
</dbReference>
<dbReference type="Proteomes" id="UP000229839">
    <property type="component" value="Unassembled WGS sequence"/>
</dbReference>
<dbReference type="STRING" id="85701.BM1374166_00264"/>
<dbReference type="Pfam" id="PF00459">
    <property type="entry name" value="Inositol_P"/>
    <property type="match status" value="1"/>
</dbReference>
<dbReference type="SUPFAM" id="SSF56655">
    <property type="entry name" value="Carbohydrate phosphatase"/>
    <property type="match status" value="1"/>
</dbReference>
<keyword evidence="3" id="KW-0378">Hydrolase</keyword>
<accession>A0A2M6UTP0</accession>
<dbReference type="GO" id="GO:0046854">
    <property type="term" value="P:phosphatidylinositol phosphate biosynthetic process"/>
    <property type="evidence" value="ECO:0007669"/>
    <property type="project" value="InterPro"/>
</dbReference>
<feature type="binding site" evidence="5">
    <location>
        <position position="93"/>
    </location>
    <ligand>
        <name>Mg(2+)</name>
        <dbReference type="ChEBI" id="CHEBI:18420"/>
        <label>2</label>
    </ligand>
</feature>
<dbReference type="PRINTS" id="PR00377">
    <property type="entry name" value="IMPHPHTASES"/>
</dbReference>
<feature type="binding site" evidence="5">
    <location>
        <position position="211"/>
    </location>
    <ligand>
        <name>Mg(2+)</name>
        <dbReference type="ChEBI" id="CHEBI:18420"/>
        <label>1</label>
        <note>catalytic</note>
    </ligand>
</feature>
<dbReference type="GO" id="GO:0007165">
    <property type="term" value="P:signal transduction"/>
    <property type="evidence" value="ECO:0007669"/>
    <property type="project" value="TreeGrafter"/>
</dbReference>
<reference evidence="6 7" key="1">
    <citation type="submission" date="2017-06" db="EMBL/GenBank/DDBJ databases">
        <title>Draft genome of Bartonella tribocorum strain L103, isolated from a rodent in Laos.</title>
        <authorList>
            <person name="Hadjadj L."/>
            <person name="Jiyipong T."/>
            <person name="Morand S."/>
            <person name="Diene S.M."/>
            <person name="Rolain J.-M."/>
        </authorList>
    </citation>
    <scope>NUCLEOTIDE SEQUENCE [LARGE SCALE GENOMIC DNA]</scope>
    <source>
        <strain evidence="6 7">L103</strain>
    </source>
</reference>
<name>A0A2M6UTP0_9HYPH</name>
<protein>
    <submittedName>
        <fullName evidence="6">3'(2'),5'-bisphosphate nucleotidase CysQ</fullName>
    </submittedName>
</protein>
<dbReference type="OrthoDB" id="9785695at2"/>
<dbReference type="PANTHER" id="PTHR20854:SF4">
    <property type="entry name" value="INOSITOL-1-MONOPHOSPHATASE-RELATED"/>
    <property type="match status" value="1"/>
</dbReference>
<dbReference type="InterPro" id="IPR020583">
    <property type="entry name" value="Inositol_monoP_metal-BS"/>
</dbReference>
<evidence type="ECO:0000256" key="3">
    <source>
        <dbReference type="ARBA" id="ARBA00022801"/>
    </source>
</evidence>
<dbReference type="InterPro" id="IPR000760">
    <property type="entry name" value="Inositol_monophosphatase-like"/>
</dbReference>
<evidence type="ECO:0000313" key="7">
    <source>
        <dbReference type="Proteomes" id="UP000229839"/>
    </source>
</evidence>
<dbReference type="RefSeq" id="WP_100128523.1">
    <property type="nucleotide sequence ID" value="NZ_CADDYI010000005.1"/>
</dbReference>
<sequence length="267" mass="29941">MQENNTHYSSDLNLLRDVCREAGDLAMRYFGCTLDVWIKEGNSPVSEADFAVDHFLKEKLLGARPNYGWISEETKDNREQQGYERFFVVDPIDGTRGFLSGSPYWCISVAIIENGRPIVGVLQCPAQGDVYAAVTGGGATLNGIKLPRLAFQVHRKYKISLDKSLVQKLPDDFRNRISPYKHLPSLAYRIVLVAQDEIDIVLVRPNCHEWDIAAADLILQECGGRFLSLDAPLLSYGIEPYQYGLLIAGKNNCCQDMIDVVRQAKLV</sequence>
<gene>
    <name evidence="6" type="ORF">CER18_02485</name>
</gene>
<evidence type="ECO:0000256" key="2">
    <source>
        <dbReference type="ARBA" id="ARBA00022723"/>
    </source>
</evidence>
<dbReference type="GO" id="GO:0046872">
    <property type="term" value="F:metal ion binding"/>
    <property type="evidence" value="ECO:0007669"/>
    <property type="project" value="UniProtKB-KW"/>
</dbReference>
<evidence type="ECO:0000256" key="1">
    <source>
        <dbReference type="ARBA" id="ARBA00009759"/>
    </source>
</evidence>
<comment type="cofactor">
    <cofactor evidence="5">
        <name>Mg(2+)</name>
        <dbReference type="ChEBI" id="CHEBI:18420"/>
    </cofactor>
</comment>
<dbReference type="PANTHER" id="PTHR20854">
    <property type="entry name" value="INOSITOL MONOPHOSPHATASE"/>
    <property type="match status" value="1"/>
</dbReference>
<organism evidence="6 7">
    <name type="scientific">Bartonella tribocorum</name>
    <dbReference type="NCBI Taxonomy" id="85701"/>
    <lineage>
        <taxon>Bacteria</taxon>
        <taxon>Pseudomonadati</taxon>
        <taxon>Pseudomonadota</taxon>
        <taxon>Alphaproteobacteria</taxon>
        <taxon>Hyphomicrobiales</taxon>
        <taxon>Bartonellaceae</taxon>
        <taxon>Bartonella</taxon>
    </lineage>
</organism>
<keyword evidence="4 5" id="KW-0460">Magnesium</keyword>
<dbReference type="GO" id="GO:0008934">
    <property type="term" value="F:inositol monophosphate 1-phosphatase activity"/>
    <property type="evidence" value="ECO:0007669"/>
    <property type="project" value="TreeGrafter"/>
</dbReference>
<feature type="binding site" evidence="5">
    <location>
        <position position="90"/>
    </location>
    <ligand>
        <name>Mg(2+)</name>
        <dbReference type="ChEBI" id="CHEBI:18420"/>
        <label>2</label>
    </ligand>
</feature>
<feature type="binding site" evidence="5">
    <location>
        <position position="72"/>
    </location>
    <ligand>
        <name>Mg(2+)</name>
        <dbReference type="ChEBI" id="CHEBI:18420"/>
        <label>1</label>
        <note>catalytic</note>
    </ligand>
</feature>
<dbReference type="Gene3D" id="3.30.540.10">
    <property type="entry name" value="Fructose-1,6-Bisphosphatase, subunit A, domain 1"/>
    <property type="match status" value="1"/>
</dbReference>
<dbReference type="PROSITE" id="PS00629">
    <property type="entry name" value="IMP_1"/>
    <property type="match status" value="1"/>
</dbReference>
<dbReference type="CDD" id="cd01638">
    <property type="entry name" value="CysQ"/>
    <property type="match status" value="1"/>
</dbReference>
<evidence type="ECO:0000256" key="5">
    <source>
        <dbReference type="PIRSR" id="PIRSR600760-2"/>
    </source>
</evidence>
<keyword evidence="2 5" id="KW-0479">Metal-binding</keyword>